<dbReference type="Pfam" id="PF00497">
    <property type="entry name" value="SBP_bac_3"/>
    <property type="match status" value="1"/>
</dbReference>
<dbReference type="RefSeq" id="WP_232791290.1">
    <property type="nucleotide sequence ID" value="NZ_CP102332.1"/>
</dbReference>
<dbReference type="SUPFAM" id="SSF53850">
    <property type="entry name" value="Periplasmic binding protein-like II"/>
    <property type="match status" value="1"/>
</dbReference>
<dbReference type="EMBL" id="CP102332">
    <property type="protein sequence ID" value="UUS31078.1"/>
    <property type="molecule type" value="Genomic_DNA"/>
</dbReference>
<feature type="compositionally biased region" description="Low complexity" evidence="4">
    <location>
        <begin position="118"/>
        <end position="128"/>
    </location>
</feature>
<evidence type="ECO:0000313" key="6">
    <source>
        <dbReference type="EMBL" id="UUS31078.1"/>
    </source>
</evidence>
<feature type="compositionally biased region" description="Gly residues" evidence="4">
    <location>
        <begin position="12"/>
        <end position="22"/>
    </location>
</feature>
<protein>
    <submittedName>
        <fullName evidence="6">Transporter substrate-binding domain-containing protein</fullName>
    </submittedName>
</protein>
<accession>A0ABY5N4E2</accession>
<proteinExistence type="inferred from homology"/>
<feature type="compositionally biased region" description="Basic residues" evidence="4">
    <location>
        <begin position="23"/>
        <end position="32"/>
    </location>
</feature>
<dbReference type="Proteomes" id="UP001060150">
    <property type="component" value="Chromosome"/>
</dbReference>
<feature type="region of interest" description="Disordered" evidence="4">
    <location>
        <begin position="1"/>
        <end position="32"/>
    </location>
</feature>
<reference evidence="6" key="1">
    <citation type="submission" date="2022-08" db="EMBL/GenBank/DDBJ databases">
        <title>Streptomyces changanensis sp. nov., an actinomycete isolated from soil.</title>
        <authorList>
            <person name="Wu H."/>
            <person name="Han L."/>
        </authorList>
    </citation>
    <scope>NUCLEOTIDE SEQUENCE</scope>
    <source>
        <strain evidence="6">HL-66</strain>
    </source>
</reference>
<organism evidence="6 7">
    <name type="scientific">Streptomyces changanensis</name>
    <dbReference type="NCBI Taxonomy" id="2964669"/>
    <lineage>
        <taxon>Bacteria</taxon>
        <taxon>Bacillati</taxon>
        <taxon>Actinomycetota</taxon>
        <taxon>Actinomycetes</taxon>
        <taxon>Kitasatosporales</taxon>
        <taxon>Streptomycetaceae</taxon>
        <taxon>Streptomyces</taxon>
    </lineage>
</organism>
<evidence type="ECO:0000256" key="3">
    <source>
        <dbReference type="ARBA" id="ARBA00022729"/>
    </source>
</evidence>
<dbReference type="PROSITE" id="PS01039">
    <property type="entry name" value="SBP_BACTERIAL_3"/>
    <property type="match status" value="1"/>
</dbReference>
<dbReference type="InterPro" id="IPR001638">
    <property type="entry name" value="Solute-binding_3/MltF_N"/>
</dbReference>
<comment type="similarity">
    <text evidence="1">Belongs to the bacterial solute-binding protein 3 family.</text>
</comment>
<keyword evidence="2" id="KW-0813">Transport</keyword>
<dbReference type="Gene3D" id="3.40.190.10">
    <property type="entry name" value="Periplasmic binding protein-like II"/>
    <property type="match status" value="2"/>
</dbReference>
<feature type="region of interest" description="Disordered" evidence="4">
    <location>
        <begin position="50"/>
        <end position="153"/>
    </location>
</feature>
<gene>
    <name evidence="6" type="ORF">NRO40_09670</name>
</gene>
<dbReference type="InterPro" id="IPR018313">
    <property type="entry name" value="SBP_3_CS"/>
</dbReference>
<keyword evidence="3" id="KW-0732">Signal</keyword>
<evidence type="ECO:0000259" key="5">
    <source>
        <dbReference type="SMART" id="SM00062"/>
    </source>
</evidence>
<name>A0ABY5N4E2_9ACTN</name>
<dbReference type="PANTHER" id="PTHR30085:SF6">
    <property type="entry name" value="ABC TRANSPORTER GLUTAMINE-BINDING PROTEIN GLNH"/>
    <property type="match status" value="1"/>
</dbReference>
<feature type="compositionally biased region" description="Low complexity" evidence="4">
    <location>
        <begin position="50"/>
        <end position="80"/>
    </location>
</feature>
<feature type="domain" description="Solute-binding protein family 3/N-terminal" evidence="5">
    <location>
        <begin position="165"/>
        <end position="400"/>
    </location>
</feature>
<evidence type="ECO:0000313" key="7">
    <source>
        <dbReference type="Proteomes" id="UP001060150"/>
    </source>
</evidence>
<evidence type="ECO:0000256" key="1">
    <source>
        <dbReference type="ARBA" id="ARBA00010333"/>
    </source>
</evidence>
<feature type="compositionally biased region" description="Pro residues" evidence="4">
    <location>
        <begin position="81"/>
        <end position="111"/>
    </location>
</feature>
<sequence>MTGDGAAAAAGSGTGAVTGGRPRGTRVPRVRRRGAVLAVGLACVLAGGQAGAPSAASIGAPVAASGGASTGAPAGTSAIAPPSPVPPVPPVPPGPPVKPVPPVPPDPPVPPGDERPGAVRPVPEARPAAEPPLPARSGTCRNPEASLPPSRAEGPAVAAIRARGRLVVGVDQNSYRWGYRDSVKGTLEGFDIDLARAIAADLLGSPDAIVFRTVPTDQRIAALVSGKVDLVVRTMTINCARIRQVAFSTAYFETGQQVLAPKDSPITGYDASLAGRRVCTAEGSTAYEALDRAPLGAVYRDAYDGTARDADRLTVPNQLDCLVRLQTGEVDAVVTDSALAAGQAAQDPAVELKGEPFTTEYYGVAARLGADDLVRRVNQVLVAYRAGPWTKAYEKWLEADLPGITGPPAPMYRTNRS</sequence>
<evidence type="ECO:0000256" key="2">
    <source>
        <dbReference type="ARBA" id="ARBA00022448"/>
    </source>
</evidence>
<dbReference type="SMART" id="SM00062">
    <property type="entry name" value="PBPb"/>
    <property type="match status" value="1"/>
</dbReference>
<keyword evidence="7" id="KW-1185">Reference proteome</keyword>
<dbReference type="CDD" id="cd13690">
    <property type="entry name" value="PBP2_GluB"/>
    <property type="match status" value="1"/>
</dbReference>
<dbReference type="InterPro" id="IPR051455">
    <property type="entry name" value="Bact_solute-bind_prot3"/>
</dbReference>
<evidence type="ECO:0000256" key="4">
    <source>
        <dbReference type="SAM" id="MobiDB-lite"/>
    </source>
</evidence>
<feature type="compositionally biased region" description="Low complexity" evidence="4">
    <location>
        <begin position="1"/>
        <end position="11"/>
    </location>
</feature>
<dbReference type="PANTHER" id="PTHR30085">
    <property type="entry name" value="AMINO ACID ABC TRANSPORTER PERMEASE"/>
    <property type="match status" value="1"/>
</dbReference>